<feature type="compositionally biased region" description="Polar residues" evidence="3">
    <location>
        <begin position="1423"/>
        <end position="1433"/>
    </location>
</feature>
<dbReference type="Gene3D" id="1.10.510.10">
    <property type="entry name" value="Transferase(Phosphotransferase) domain 1"/>
    <property type="match status" value="1"/>
</dbReference>
<dbReference type="InterPro" id="IPR011009">
    <property type="entry name" value="Kinase-like_dom_sf"/>
</dbReference>
<organism evidence="4 5">
    <name type="scientific">Paramuricea clavata</name>
    <name type="common">Red gorgonian</name>
    <name type="synonym">Violescent sea-whip</name>
    <dbReference type="NCBI Taxonomy" id="317549"/>
    <lineage>
        <taxon>Eukaryota</taxon>
        <taxon>Metazoa</taxon>
        <taxon>Cnidaria</taxon>
        <taxon>Anthozoa</taxon>
        <taxon>Octocorallia</taxon>
        <taxon>Malacalcyonacea</taxon>
        <taxon>Plexauridae</taxon>
        <taxon>Paramuricea</taxon>
    </lineage>
</organism>
<feature type="compositionally biased region" description="Low complexity" evidence="3">
    <location>
        <begin position="1375"/>
        <end position="1385"/>
    </location>
</feature>
<dbReference type="InterPro" id="IPR051681">
    <property type="entry name" value="Ser/Thr_Kinases-Pseudokinases"/>
</dbReference>
<evidence type="ECO:0000313" key="5">
    <source>
        <dbReference type="Proteomes" id="UP001152795"/>
    </source>
</evidence>
<dbReference type="InterPro" id="IPR000719">
    <property type="entry name" value="Prot_kinase_dom"/>
</dbReference>
<dbReference type="SUPFAM" id="SSF56112">
    <property type="entry name" value="Protein kinase-like (PK-like)"/>
    <property type="match status" value="1"/>
</dbReference>
<dbReference type="GO" id="GO:0097527">
    <property type="term" value="P:necroptotic signaling pathway"/>
    <property type="evidence" value="ECO:0007669"/>
    <property type="project" value="TreeGrafter"/>
</dbReference>
<dbReference type="GO" id="GO:0004672">
    <property type="term" value="F:protein kinase activity"/>
    <property type="evidence" value="ECO:0007669"/>
    <property type="project" value="InterPro"/>
</dbReference>
<reference evidence="4" key="1">
    <citation type="submission" date="2020-04" db="EMBL/GenBank/DDBJ databases">
        <authorList>
            <person name="Alioto T."/>
            <person name="Alioto T."/>
            <person name="Gomez Garrido J."/>
        </authorList>
    </citation>
    <scope>NUCLEOTIDE SEQUENCE</scope>
    <source>
        <strain evidence="4">A484AB</strain>
    </source>
</reference>
<dbReference type="Gene3D" id="3.30.200.20">
    <property type="entry name" value="Phosphorylase Kinase, domain 1"/>
    <property type="match status" value="1"/>
</dbReference>
<dbReference type="PROSITE" id="PS50011">
    <property type="entry name" value="PROTEIN_KINASE_DOM"/>
    <property type="match status" value="1"/>
</dbReference>
<dbReference type="Proteomes" id="UP001152795">
    <property type="component" value="Unassembled WGS sequence"/>
</dbReference>
<dbReference type="PROSITE" id="PS00107">
    <property type="entry name" value="PROTEIN_KINASE_ATP"/>
    <property type="match status" value="1"/>
</dbReference>
<evidence type="ECO:0000256" key="1">
    <source>
        <dbReference type="ARBA" id="ARBA00022741"/>
    </source>
</evidence>
<evidence type="ECO:0000313" key="4">
    <source>
        <dbReference type="EMBL" id="CAB4018245.1"/>
    </source>
</evidence>
<accession>A0A6S7IGT6</accession>
<dbReference type="InterPro" id="IPR008271">
    <property type="entry name" value="Ser/Thr_kinase_AS"/>
</dbReference>
<keyword evidence="4" id="KW-0418">Kinase</keyword>
<feature type="region of interest" description="Disordered" evidence="3">
    <location>
        <begin position="353"/>
        <end position="386"/>
    </location>
</feature>
<feature type="region of interest" description="Disordered" evidence="3">
    <location>
        <begin position="480"/>
        <end position="512"/>
    </location>
</feature>
<keyword evidence="2" id="KW-0067">ATP-binding</keyword>
<feature type="compositionally biased region" description="Polar residues" evidence="3">
    <location>
        <begin position="375"/>
        <end position="386"/>
    </location>
</feature>
<dbReference type="CDD" id="cd00180">
    <property type="entry name" value="PKc"/>
    <property type="match status" value="1"/>
</dbReference>
<gene>
    <name evidence="4" type="ORF">PACLA_8A063299</name>
</gene>
<dbReference type="InterPro" id="IPR017441">
    <property type="entry name" value="Protein_kinase_ATP_BS"/>
</dbReference>
<dbReference type="SMART" id="SM00220">
    <property type="entry name" value="S_TKc"/>
    <property type="match status" value="1"/>
</dbReference>
<dbReference type="PROSITE" id="PS00108">
    <property type="entry name" value="PROTEIN_KINASE_ST"/>
    <property type="match status" value="1"/>
</dbReference>
<feature type="region of interest" description="Disordered" evidence="3">
    <location>
        <begin position="1349"/>
        <end position="1433"/>
    </location>
</feature>
<name>A0A6S7IGT6_PARCT</name>
<keyword evidence="4" id="KW-0808">Transferase</keyword>
<proteinExistence type="predicted"/>
<dbReference type="Pfam" id="PF00069">
    <property type="entry name" value="Pkinase"/>
    <property type="match status" value="1"/>
</dbReference>
<feature type="compositionally biased region" description="Basic and acidic residues" evidence="3">
    <location>
        <begin position="1349"/>
        <end position="1359"/>
    </location>
</feature>
<dbReference type="EMBL" id="CACRXK020009920">
    <property type="protein sequence ID" value="CAB4018245.1"/>
    <property type="molecule type" value="Genomic_DNA"/>
</dbReference>
<dbReference type="OrthoDB" id="4062651at2759"/>
<feature type="compositionally biased region" description="Low complexity" evidence="3">
    <location>
        <begin position="1410"/>
        <end position="1422"/>
    </location>
</feature>
<dbReference type="PANTHER" id="PTHR44329">
    <property type="entry name" value="SERINE/THREONINE-PROTEIN KINASE TNNI3K-RELATED"/>
    <property type="match status" value="1"/>
</dbReference>
<feature type="region of interest" description="Disordered" evidence="3">
    <location>
        <begin position="413"/>
        <end position="462"/>
    </location>
</feature>
<feature type="compositionally biased region" description="Polar residues" evidence="3">
    <location>
        <begin position="413"/>
        <end position="439"/>
    </location>
</feature>
<evidence type="ECO:0000256" key="2">
    <source>
        <dbReference type="ARBA" id="ARBA00022840"/>
    </source>
</evidence>
<feature type="non-terminal residue" evidence="4">
    <location>
        <position position="1504"/>
    </location>
</feature>
<feature type="compositionally biased region" description="Basic and acidic residues" evidence="3">
    <location>
        <begin position="441"/>
        <end position="462"/>
    </location>
</feature>
<dbReference type="PANTHER" id="PTHR44329:SF298">
    <property type="entry name" value="MIXED LINEAGE KINASE DOMAIN-LIKE PROTEIN"/>
    <property type="match status" value="1"/>
</dbReference>
<feature type="compositionally biased region" description="Basic residues" evidence="3">
    <location>
        <begin position="1318"/>
        <end position="1329"/>
    </location>
</feature>
<keyword evidence="5" id="KW-1185">Reference proteome</keyword>
<evidence type="ECO:0000256" key="3">
    <source>
        <dbReference type="SAM" id="MobiDB-lite"/>
    </source>
</evidence>
<feature type="region of interest" description="Disordered" evidence="3">
    <location>
        <begin position="1304"/>
        <end position="1335"/>
    </location>
</feature>
<dbReference type="GO" id="GO:0005524">
    <property type="term" value="F:ATP binding"/>
    <property type="evidence" value="ECO:0007669"/>
    <property type="project" value="UniProtKB-UniRule"/>
</dbReference>
<keyword evidence="1" id="KW-0547">Nucleotide-binding</keyword>
<protein>
    <submittedName>
        <fullName evidence="4">Mitogen-activated kinase kinase kinase A</fullName>
    </submittedName>
</protein>
<sequence>MALKLPVLNVNSSSDVGITVPGLTQIEWTDVTERSKLGEGSFGEVYSAKINDKFVVIKKLRRQKKQKERDLFVKEVRILSGLRCKHIVGVEGYCSNPVAVILEYVYFDFKPLGIDGDRISSLNEYLDFLCNGEVVYQLSFLQQKIARDVVTAIDYLHDGNIVHRDIKPRNVLVSNTHYCHLTDPHEIQQAWLQEGIVCKLADFGESRSVLHQTATIHHTRTTNLQRGTLVYNPPEAVVGTKNRVSYSLEELKYGDIWSLGMLLFMLLNPDQEFPYSQEMEDLNVESASEAKDVIGNLMDQKKKLAHSTKYDSLRVTQWSYINEAYEMCTSFQPSQRASAHDVLTVLCQVDDKNQGIAPPQPEEKPLQDLNENQDRTSGLPKSTAQSGKDVVVDSVCSYQKKLDVRSMITTPTGQLELNGKKQQGKNPSQLVDNSDQEPNVNEDRSDVIENRGEMTAHMRSRDKSGKELFVQVVYSVDSTQSEEYGVPAEKSDFPAGETSPERESPDSFGAAKGNEEASLIETDNDCVNVTDNSEAQSARFYAFLLENNKAFLFNSDTEFDTFEPLGDAYKGDAMIPVFSWSKKAYTAEELVCILLGEYSEERLCISQPVNISHNVTFLVQMSHLKHPDDIKCDDMGSWKHNGSPKHCYCVTKGTKGITSIQSLITNPSEPADDVYVLKRVYYQNSSDETIRKLVARLEDNHGNPLPYVLVQYLFKGKEHELERVMPHGSAKTTKSSYRRLQPSTREKLKISVHDKEKTTKEILDKVYRESGDVTHARSASELPRGPKDLYNARHLAKQTDGHAEHTNTCAHASKPNDTPSVTIEDVWTLLERAKREEEQSNESVFIRECAIHPYLFIVLANDRQLHELTQFCTKQDEFSVSGVDPTFNIFDRNISLTVTTFRNLKLVNPNTNKPPVFIGPLMMHQHKDWKTYSKFSHALTSAKPELEGILACGTDGETAPIKGFQRNFRFAVFLRCFIHFKENVKRELSSRGFPADVKKLFMDEIFGTQDGSCKFYGLVDRDSEAEFDDMLQNLQGAWEERESRRSDGIKQSFFEWFKNNKAEDMKTSMIRPVRTEAGLGNPPVEYTNNDPESANFLIKHGLHFNAQKPHQFIEKIKDIVETQQRNEDRAVYGKGQYRLRKEFQHLGVDDHQRSQMTPLQTKKKLASYLNAGMDQKKDVTAELVNQNKNVETTSASDFETAVRSANILNVPPSIIDGMISKASNLLSTPGNVIPKPGATDGSYIVAGTANKLHSVKPGKGGSWTCDRTCINNSTKICEHTLAVAQATGRLSEFLTWFGRTRKRPNMMGMVEQGGPKSAGKKPSSRKRSNLKSQPVNEYVDIFDREAYARNETSSRERSSSHTSFPSMTAFSPWEPRSTPRTTSTTHGTCDSAAFFKRVMPPSSSGYRLETSPSHPSSSYSTPFALQTDTPTSTAIRPQHCHSVVYQQPLINNHQQQATPSPQRYANTSYLATPSNSRICGISQPSASVSVFYNSTPSPLSSGAS</sequence>
<comment type="caution">
    <text evidence="4">The sequence shown here is derived from an EMBL/GenBank/DDBJ whole genome shotgun (WGS) entry which is preliminary data.</text>
</comment>